<keyword evidence="1" id="KW-0812">Transmembrane</keyword>
<dbReference type="EMBL" id="JH668306">
    <property type="protein sequence ID" value="KAG6443894.1"/>
    <property type="molecule type" value="Genomic_DNA"/>
</dbReference>
<evidence type="ECO:0000313" key="3">
    <source>
        <dbReference type="Proteomes" id="UP000791440"/>
    </source>
</evidence>
<feature type="transmembrane region" description="Helical" evidence="1">
    <location>
        <begin position="181"/>
        <end position="201"/>
    </location>
</feature>
<protein>
    <submittedName>
        <fullName evidence="2">Uncharacterized protein</fullName>
    </submittedName>
</protein>
<organism evidence="2 3">
    <name type="scientific">Manduca sexta</name>
    <name type="common">Tobacco hawkmoth</name>
    <name type="synonym">Tobacco hornworm</name>
    <dbReference type="NCBI Taxonomy" id="7130"/>
    <lineage>
        <taxon>Eukaryota</taxon>
        <taxon>Metazoa</taxon>
        <taxon>Ecdysozoa</taxon>
        <taxon>Arthropoda</taxon>
        <taxon>Hexapoda</taxon>
        <taxon>Insecta</taxon>
        <taxon>Pterygota</taxon>
        <taxon>Neoptera</taxon>
        <taxon>Endopterygota</taxon>
        <taxon>Lepidoptera</taxon>
        <taxon>Glossata</taxon>
        <taxon>Ditrysia</taxon>
        <taxon>Bombycoidea</taxon>
        <taxon>Sphingidae</taxon>
        <taxon>Sphinginae</taxon>
        <taxon>Sphingini</taxon>
        <taxon>Manduca</taxon>
    </lineage>
</organism>
<reference evidence="2" key="1">
    <citation type="journal article" date="2016" name="Insect Biochem. Mol. Biol.">
        <title>Multifaceted biological insights from a draft genome sequence of the tobacco hornworm moth, Manduca sexta.</title>
        <authorList>
            <person name="Kanost M.R."/>
            <person name="Arrese E.L."/>
            <person name="Cao X."/>
            <person name="Chen Y.R."/>
            <person name="Chellapilla S."/>
            <person name="Goldsmith M.R."/>
            <person name="Grosse-Wilde E."/>
            <person name="Heckel D.G."/>
            <person name="Herndon N."/>
            <person name="Jiang H."/>
            <person name="Papanicolaou A."/>
            <person name="Qu J."/>
            <person name="Soulages J.L."/>
            <person name="Vogel H."/>
            <person name="Walters J."/>
            <person name="Waterhouse R.M."/>
            <person name="Ahn S.J."/>
            <person name="Almeida F.C."/>
            <person name="An C."/>
            <person name="Aqrawi P."/>
            <person name="Bretschneider A."/>
            <person name="Bryant W.B."/>
            <person name="Bucks S."/>
            <person name="Chao H."/>
            <person name="Chevignon G."/>
            <person name="Christen J.M."/>
            <person name="Clarke D.F."/>
            <person name="Dittmer N.T."/>
            <person name="Ferguson L.C.F."/>
            <person name="Garavelou S."/>
            <person name="Gordon K.H.J."/>
            <person name="Gunaratna R.T."/>
            <person name="Han Y."/>
            <person name="Hauser F."/>
            <person name="He Y."/>
            <person name="Heidel-Fischer H."/>
            <person name="Hirsh A."/>
            <person name="Hu Y."/>
            <person name="Jiang H."/>
            <person name="Kalra D."/>
            <person name="Klinner C."/>
            <person name="Konig C."/>
            <person name="Kovar C."/>
            <person name="Kroll A.R."/>
            <person name="Kuwar S.S."/>
            <person name="Lee S.L."/>
            <person name="Lehman R."/>
            <person name="Li K."/>
            <person name="Li Z."/>
            <person name="Liang H."/>
            <person name="Lovelace S."/>
            <person name="Lu Z."/>
            <person name="Mansfield J.H."/>
            <person name="McCulloch K.J."/>
            <person name="Mathew T."/>
            <person name="Morton B."/>
            <person name="Muzny D.M."/>
            <person name="Neunemann D."/>
            <person name="Ongeri F."/>
            <person name="Pauchet Y."/>
            <person name="Pu L.L."/>
            <person name="Pyrousis I."/>
            <person name="Rao X.J."/>
            <person name="Redding A."/>
            <person name="Roesel C."/>
            <person name="Sanchez-Gracia A."/>
            <person name="Schaack S."/>
            <person name="Shukla A."/>
            <person name="Tetreau G."/>
            <person name="Wang Y."/>
            <person name="Xiong G.H."/>
            <person name="Traut W."/>
            <person name="Walsh T.K."/>
            <person name="Worley K.C."/>
            <person name="Wu D."/>
            <person name="Wu W."/>
            <person name="Wu Y.Q."/>
            <person name="Zhang X."/>
            <person name="Zou Z."/>
            <person name="Zucker H."/>
            <person name="Briscoe A.D."/>
            <person name="Burmester T."/>
            <person name="Clem R.J."/>
            <person name="Feyereisen R."/>
            <person name="Grimmelikhuijzen C.J.P."/>
            <person name="Hamodrakas S.J."/>
            <person name="Hansson B.S."/>
            <person name="Huguet E."/>
            <person name="Jermiin L.S."/>
            <person name="Lan Q."/>
            <person name="Lehman H.K."/>
            <person name="Lorenzen M."/>
            <person name="Merzendorfer H."/>
            <person name="Michalopoulos I."/>
            <person name="Morton D.B."/>
            <person name="Muthukrishnan S."/>
            <person name="Oakeshott J.G."/>
            <person name="Palmer W."/>
            <person name="Park Y."/>
            <person name="Passarelli A.L."/>
            <person name="Rozas J."/>
            <person name="Schwartz L.M."/>
            <person name="Smith W."/>
            <person name="Southgate A."/>
            <person name="Vilcinskas A."/>
            <person name="Vogt R."/>
            <person name="Wang P."/>
            <person name="Werren J."/>
            <person name="Yu X.Q."/>
            <person name="Zhou J.J."/>
            <person name="Brown S.J."/>
            <person name="Scherer S.E."/>
            <person name="Richards S."/>
            <person name="Blissard G.W."/>
        </authorList>
    </citation>
    <scope>NUCLEOTIDE SEQUENCE</scope>
</reference>
<evidence type="ECO:0000256" key="1">
    <source>
        <dbReference type="SAM" id="Phobius"/>
    </source>
</evidence>
<evidence type="ECO:0000313" key="2">
    <source>
        <dbReference type="EMBL" id="KAG6443894.1"/>
    </source>
</evidence>
<proteinExistence type="predicted"/>
<comment type="caution">
    <text evidence="2">The sequence shown here is derived from an EMBL/GenBank/DDBJ whole genome shotgun (WGS) entry which is preliminary data.</text>
</comment>
<dbReference type="AlphaFoldDB" id="A0A921YRA3"/>
<name>A0A921YRA3_MANSE</name>
<accession>A0A921YRA3</accession>
<reference evidence="2" key="2">
    <citation type="submission" date="2020-12" db="EMBL/GenBank/DDBJ databases">
        <authorList>
            <person name="Kanost M."/>
        </authorList>
    </citation>
    <scope>NUCLEOTIDE SEQUENCE</scope>
</reference>
<keyword evidence="1" id="KW-1133">Transmembrane helix</keyword>
<sequence>MNNFKHYGVVYEKDGTRFKIPKDGGYEINTFIYSIQTYDFDDKSIVQCEVEIWNEMIKEYEFIGRSTSVTLVMLSDNSLNDTIPEVHYSESNPVTHICSEQDSLFVMMNGTQQYYIKRKLYLAPSYTGSVVFCSKIERKEDDTNRAISYQRIIYNQRKYIYTAKVLSETSSLQGSISTTQIGMVVGAIIIVCIVLLGGFVLHRNKRNRPNVTPSPHQDTNNDKCSTELIYAELALSQTPRSGCSKYPTTEETPYAEISRCIGKRMPQVIEESPYAEIIARKY</sequence>
<dbReference type="EMBL" id="JH668306">
    <property type="protein sequence ID" value="KAG6443895.1"/>
    <property type="molecule type" value="Genomic_DNA"/>
</dbReference>
<gene>
    <name evidence="2" type="ORF">O3G_MSEX003119</name>
</gene>
<dbReference type="Proteomes" id="UP000791440">
    <property type="component" value="Unassembled WGS sequence"/>
</dbReference>
<keyword evidence="1" id="KW-0472">Membrane</keyword>
<keyword evidence="3" id="KW-1185">Reference proteome</keyword>